<comment type="caution">
    <text evidence="2">The sequence shown here is derived from an EMBL/GenBank/DDBJ whole genome shotgun (WGS) entry which is preliminary data.</text>
</comment>
<evidence type="ECO:0000256" key="1">
    <source>
        <dbReference type="SAM" id="Phobius"/>
    </source>
</evidence>
<feature type="transmembrane region" description="Helical" evidence="1">
    <location>
        <begin position="29"/>
        <end position="47"/>
    </location>
</feature>
<evidence type="ECO:0000313" key="2">
    <source>
        <dbReference type="EMBL" id="MFB9753979.1"/>
    </source>
</evidence>
<accession>A0ABV5W0A1</accession>
<organism evidence="2 3">
    <name type="scientific">Paenibacillus hodogayensis</name>
    <dbReference type="NCBI Taxonomy" id="279208"/>
    <lineage>
        <taxon>Bacteria</taxon>
        <taxon>Bacillati</taxon>
        <taxon>Bacillota</taxon>
        <taxon>Bacilli</taxon>
        <taxon>Bacillales</taxon>
        <taxon>Paenibacillaceae</taxon>
        <taxon>Paenibacillus</taxon>
    </lineage>
</organism>
<proteinExistence type="predicted"/>
<feature type="transmembrane region" description="Helical" evidence="1">
    <location>
        <begin position="67"/>
        <end position="86"/>
    </location>
</feature>
<evidence type="ECO:0000313" key="3">
    <source>
        <dbReference type="Proteomes" id="UP001589619"/>
    </source>
</evidence>
<keyword evidence="1" id="KW-0812">Transmembrane</keyword>
<gene>
    <name evidence="2" type="ORF">ACFFNY_20615</name>
</gene>
<name>A0ABV5W0A1_9BACL</name>
<dbReference type="Proteomes" id="UP001589619">
    <property type="component" value="Unassembled WGS sequence"/>
</dbReference>
<feature type="transmembrane region" description="Helical" evidence="1">
    <location>
        <begin position="92"/>
        <end position="113"/>
    </location>
</feature>
<dbReference type="RefSeq" id="WP_344915371.1">
    <property type="nucleotide sequence ID" value="NZ_BAAAYO010000014.1"/>
</dbReference>
<dbReference type="EMBL" id="JBHMAG010000013">
    <property type="protein sequence ID" value="MFB9753979.1"/>
    <property type="molecule type" value="Genomic_DNA"/>
</dbReference>
<keyword evidence="1" id="KW-1133">Transmembrane helix</keyword>
<protein>
    <submittedName>
        <fullName evidence="2">Uncharacterized protein</fullName>
    </submittedName>
</protein>
<keyword evidence="3" id="KW-1185">Reference proteome</keyword>
<sequence>MFRDKVAPWLLFILGVLLGLNLYDFNEFQLNVFNIGAFFLTLTGLNLGSSSNNRKNSILRLLKKVNIGIGIFMIILAAFASGFKYYSILSELVNDINTNALLLMGIAATLWSFKLSDERQGIMVDKKSEENFKFREKYLEERELRIKCQEEINKLKKTIEQRSRHNE</sequence>
<keyword evidence="1" id="KW-0472">Membrane</keyword>
<reference evidence="2 3" key="1">
    <citation type="submission" date="2024-09" db="EMBL/GenBank/DDBJ databases">
        <authorList>
            <person name="Sun Q."/>
            <person name="Mori K."/>
        </authorList>
    </citation>
    <scope>NUCLEOTIDE SEQUENCE [LARGE SCALE GENOMIC DNA]</scope>
    <source>
        <strain evidence="2 3">JCM 12520</strain>
    </source>
</reference>
<feature type="transmembrane region" description="Helical" evidence="1">
    <location>
        <begin position="7"/>
        <end position="23"/>
    </location>
</feature>